<reference evidence="3" key="1">
    <citation type="submission" date="2023-03" db="EMBL/GenBank/DDBJ databases">
        <title>Massive genome expansion in bonnet fungi (Mycena s.s.) driven by repeated elements and novel gene families across ecological guilds.</title>
        <authorList>
            <consortium name="Lawrence Berkeley National Laboratory"/>
            <person name="Harder C.B."/>
            <person name="Miyauchi S."/>
            <person name="Viragh M."/>
            <person name="Kuo A."/>
            <person name="Thoen E."/>
            <person name="Andreopoulos B."/>
            <person name="Lu D."/>
            <person name="Skrede I."/>
            <person name="Drula E."/>
            <person name="Henrissat B."/>
            <person name="Morin E."/>
            <person name="Kohler A."/>
            <person name="Barry K."/>
            <person name="LaButti K."/>
            <person name="Morin E."/>
            <person name="Salamov A."/>
            <person name="Lipzen A."/>
            <person name="Mereny Z."/>
            <person name="Hegedus B."/>
            <person name="Baldrian P."/>
            <person name="Stursova M."/>
            <person name="Weitz H."/>
            <person name="Taylor A."/>
            <person name="Grigoriev I.V."/>
            <person name="Nagy L.G."/>
            <person name="Martin F."/>
            <person name="Kauserud H."/>
        </authorList>
    </citation>
    <scope>NUCLEOTIDE SEQUENCE</scope>
    <source>
        <strain evidence="3">CBHHK188m</strain>
    </source>
</reference>
<dbReference type="AlphaFoldDB" id="A0AAD7NSZ5"/>
<feature type="transmembrane region" description="Helical" evidence="1">
    <location>
        <begin position="131"/>
        <end position="150"/>
    </location>
</feature>
<dbReference type="Proteomes" id="UP001215280">
    <property type="component" value="Unassembled WGS sequence"/>
</dbReference>
<sequence>MTPTMKDNKILVNIAATGVCRSDVELLTGVTLDTRKYTMGHEGCGVPVRLRLGSKVDSHAAQIGKLYSILAIDGSVRGINGLPALENTLTEPFVSNATQGMNAKFNKAEPCGKDSFSLLSAVCYIQRNAEVGLSLAAAGSFGFLAASLIFE</sequence>
<accession>A0AAD7NSZ5</accession>
<keyword evidence="4" id="KW-1185">Reference proteome</keyword>
<keyword evidence="1" id="KW-0812">Transmembrane</keyword>
<evidence type="ECO:0000259" key="2">
    <source>
        <dbReference type="Pfam" id="PF08240"/>
    </source>
</evidence>
<feature type="domain" description="Alcohol dehydrogenase-like N-terminal" evidence="2">
    <location>
        <begin position="7"/>
        <end position="49"/>
    </location>
</feature>
<dbReference type="SUPFAM" id="SSF50129">
    <property type="entry name" value="GroES-like"/>
    <property type="match status" value="1"/>
</dbReference>
<dbReference type="Gene3D" id="3.90.180.10">
    <property type="entry name" value="Medium-chain alcohol dehydrogenases, catalytic domain"/>
    <property type="match status" value="1"/>
</dbReference>
<dbReference type="InterPro" id="IPR011032">
    <property type="entry name" value="GroES-like_sf"/>
</dbReference>
<keyword evidence="1" id="KW-0472">Membrane</keyword>
<protein>
    <recommendedName>
        <fullName evidence="2">Alcohol dehydrogenase-like N-terminal domain-containing protein</fullName>
    </recommendedName>
</protein>
<evidence type="ECO:0000313" key="4">
    <source>
        <dbReference type="Proteomes" id="UP001215280"/>
    </source>
</evidence>
<dbReference type="InterPro" id="IPR013154">
    <property type="entry name" value="ADH-like_N"/>
</dbReference>
<dbReference type="Pfam" id="PF08240">
    <property type="entry name" value="ADH_N"/>
    <property type="match status" value="1"/>
</dbReference>
<proteinExistence type="predicted"/>
<organism evidence="3 4">
    <name type="scientific">Mycena maculata</name>
    <dbReference type="NCBI Taxonomy" id="230809"/>
    <lineage>
        <taxon>Eukaryota</taxon>
        <taxon>Fungi</taxon>
        <taxon>Dikarya</taxon>
        <taxon>Basidiomycota</taxon>
        <taxon>Agaricomycotina</taxon>
        <taxon>Agaricomycetes</taxon>
        <taxon>Agaricomycetidae</taxon>
        <taxon>Agaricales</taxon>
        <taxon>Marasmiineae</taxon>
        <taxon>Mycenaceae</taxon>
        <taxon>Mycena</taxon>
    </lineage>
</organism>
<gene>
    <name evidence="3" type="ORF">DFH07DRAFT_139390</name>
</gene>
<dbReference type="EMBL" id="JARJLG010000017">
    <property type="protein sequence ID" value="KAJ7773651.1"/>
    <property type="molecule type" value="Genomic_DNA"/>
</dbReference>
<evidence type="ECO:0000313" key="3">
    <source>
        <dbReference type="EMBL" id="KAJ7773651.1"/>
    </source>
</evidence>
<keyword evidence="1" id="KW-1133">Transmembrane helix</keyword>
<comment type="caution">
    <text evidence="3">The sequence shown here is derived from an EMBL/GenBank/DDBJ whole genome shotgun (WGS) entry which is preliminary data.</text>
</comment>
<evidence type="ECO:0000256" key="1">
    <source>
        <dbReference type="SAM" id="Phobius"/>
    </source>
</evidence>
<name>A0AAD7NSZ5_9AGAR</name>